<dbReference type="PANTHER" id="PTHR31157">
    <property type="entry name" value="SCP DOMAIN-CONTAINING PROTEIN"/>
    <property type="match status" value="1"/>
</dbReference>
<dbReference type="RefSeq" id="WP_082637181.1">
    <property type="nucleotide sequence ID" value="NZ_CYPU01000068.1"/>
</dbReference>
<evidence type="ECO:0000313" key="3">
    <source>
        <dbReference type="EMBL" id="CUH49258.1"/>
    </source>
</evidence>
<dbReference type="OrthoDB" id="419320at2"/>
<dbReference type="PANTHER" id="PTHR31157:SF1">
    <property type="entry name" value="SCP DOMAIN-CONTAINING PROTEIN"/>
    <property type="match status" value="1"/>
</dbReference>
<dbReference type="EMBL" id="CYPU01000068">
    <property type="protein sequence ID" value="CUH49258.1"/>
    <property type="molecule type" value="Genomic_DNA"/>
</dbReference>
<evidence type="ECO:0000259" key="2">
    <source>
        <dbReference type="Pfam" id="PF00188"/>
    </source>
</evidence>
<feature type="domain" description="SCP" evidence="2">
    <location>
        <begin position="12"/>
        <end position="142"/>
    </location>
</feature>
<protein>
    <submittedName>
        <fullName evidence="3">Cysteine-rich secretory protein family protein</fullName>
    </submittedName>
</protein>
<organism evidence="3 4">
    <name type="scientific">Ruegeria atlantica</name>
    <dbReference type="NCBI Taxonomy" id="81569"/>
    <lineage>
        <taxon>Bacteria</taxon>
        <taxon>Pseudomonadati</taxon>
        <taxon>Pseudomonadota</taxon>
        <taxon>Alphaproteobacteria</taxon>
        <taxon>Rhodobacterales</taxon>
        <taxon>Roseobacteraceae</taxon>
        <taxon>Ruegeria</taxon>
    </lineage>
</organism>
<dbReference type="CDD" id="cd05379">
    <property type="entry name" value="CAP_bacterial"/>
    <property type="match status" value="1"/>
</dbReference>
<evidence type="ECO:0000313" key="4">
    <source>
        <dbReference type="Proteomes" id="UP000050783"/>
    </source>
</evidence>
<dbReference type="GeneID" id="55495982"/>
<dbReference type="Gene3D" id="3.40.33.10">
    <property type="entry name" value="CAP"/>
    <property type="match status" value="1"/>
</dbReference>
<feature type="region of interest" description="Disordered" evidence="1">
    <location>
        <begin position="153"/>
        <end position="191"/>
    </location>
</feature>
<dbReference type="InterPro" id="IPR035940">
    <property type="entry name" value="CAP_sf"/>
</dbReference>
<gene>
    <name evidence="3" type="ORF">RUA4292_03453</name>
</gene>
<dbReference type="Pfam" id="PF00188">
    <property type="entry name" value="CAP"/>
    <property type="match status" value="1"/>
</dbReference>
<dbReference type="AlphaFoldDB" id="A0A0P1EGC5"/>
<accession>A0A0P1EGC5</accession>
<proteinExistence type="predicted"/>
<evidence type="ECO:0000256" key="1">
    <source>
        <dbReference type="SAM" id="MobiDB-lite"/>
    </source>
</evidence>
<feature type="compositionally biased region" description="Polar residues" evidence="1">
    <location>
        <begin position="181"/>
        <end position="191"/>
    </location>
</feature>
<dbReference type="InterPro" id="IPR014044">
    <property type="entry name" value="CAP_dom"/>
</dbReference>
<dbReference type="SUPFAM" id="SSF55797">
    <property type="entry name" value="PR-1-like"/>
    <property type="match status" value="1"/>
</dbReference>
<sequence>MSQASTLEREMLNLINAERASRGLDPVQLELRLNASAEEHSQWMLESGSFSHTGEGGSSATQRMRDAGFVLSGPWSTAENIAWQSQRGDPGFSDDVVDLHNALMNIPDHRANILNPNLAYIGIGIEIGSFGGTPAVIATQNFARTTASVQLDTGAGSGAGGSDTPADPATLVPDPDELASPVSTSSHENLSFGGTDTLRVTPEELEQSIVSGFGVGKFLVIEGVELNRSNIRFTDGSNVGFDLDGDGTTDLTISLDGEQTGGDFFAIAKDGNIVVSYANFLPDLAPGVRVDTSIVNKSFLEGNGTADFRIQMVDLGTADFNNVLGVYDILCNGEIANVRLIFENTNDANGIVNFSNVTDGSHLGFFIVQDGADWAQALPDSDDLNFVASNGGMADVDDEFDFVLTVNGNSAGVTTFHADKAALNSDDQRHALSGIVSGGLVNDHRFRGLNGWGRL</sequence>
<dbReference type="Proteomes" id="UP000050783">
    <property type="component" value="Unassembled WGS sequence"/>
</dbReference>
<dbReference type="STRING" id="81569.RUM4293_02314"/>
<reference evidence="3 4" key="1">
    <citation type="submission" date="2015-09" db="EMBL/GenBank/DDBJ databases">
        <authorList>
            <consortium name="Swine Surveillance"/>
        </authorList>
    </citation>
    <scope>NUCLEOTIDE SEQUENCE [LARGE SCALE GENOMIC DNA]</scope>
    <source>
        <strain evidence="3 4">CECT 4292</strain>
    </source>
</reference>
<name>A0A0P1EGC5_9RHOB</name>